<keyword evidence="2" id="KW-1185">Reference proteome</keyword>
<dbReference type="Proteomes" id="UP001056978">
    <property type="component" value="Chromosome 11"/>
</dbReference>
<evidence type="ECO:0000313" key="1">
    <source>
        <dbReference type="EMBL" id="KAI4837084.1"/>
    </source>
</evidence>
<dbReference type="EMBL" id="CM043779">
    <property type="protein sequence ID" value="KAI4837084.1"/>
    <property type="molecule type" value="Genomic_DNA"/>
</dbReference>
<proteinExistence type="predicted"/>
<evidence type="ECO:0000313" key="2">
    <source>
        <dbReference type="Proteomes" id="UP001056978"/>
    </source>
</evidence>
<organism evidence="1 2">
    <name type="scientific">Plasmodium brasilianum</name>
    <dbReference type="NCBI Taxonomy" id="5824"/>
    <lineage>
        <taxon>Eukaryota</taxon>
        <taxon>Sar</taxon>
        <taxon>Alveolata</taxon>
        <taxon>Apicomplexa</taxon>
        <taxon>Aconoidasida</taxon>
        <taxon>Haemosporida</taxon>
        <taxon>Plasmodiidae</taxon>
        <taxon>Plasmodium</taxon>
        <taxon>Plasmodium (Plasmodium)</taxon>
    </lineage>
</organism>
<sequence>MMKNCKNNSNFFWCNLKNNLRLDGRNFEDSRNISIYFLGDYGNVEVSIGHTKVICRITSEIVKPFDKRPNEGIIKINLDIDSFTNINNLRISDDCLEIKNLIERILKSSNLLNFESLCIIPHKKVWCLLINIVVIENDGNLYDSCYLSAYSALMHFRNNDIKSEHTGNIIFEEDETNYSPLSIHNSPILTTFAYFNCEDICLIDPTIHEEEFMSSKLSVALNKNGKLISILKPGGSPISYVKILEAIELAKKRVKCILKILEDALEEDKNLRNNLKKRNLHIKYSYNPVPIKYDSDNNYDKPLDIPLNRLLKNNLNIERIIKKYEQYIKLHDMEKEEKLIGNNLASDKNEVTDFNRPYNKQHLLSEQLRKIKNEYRMKNEDCFRSMGAYDDNHINNPYMNESSNFPVKNENICHTEVVKTKRQECSDVNSYSYNMKLAEVRNNEGKERINFSSSLSQSICKRERDEIAEVNDNKDNKKENGKSNEKSIENQCFRGRQNLHDSRENVKEQKSNEPSALTNDDSSDIDFSVAISENLKTRKKKKKIKNIIYVDI</sequence>
<reference evidence="1" key="1">
    <citation type="submission" date="2022-06" db="EMBL/GenBank/DDBJ databases">
        <title>The First Complete Genome of the Simian Malaria Parasite Plasmodium brasilianum.</title>
        <authorList>
            <person name="Bajic M."/>
            <person name="Ravishankar S."/>
        </authorList>
    </citation>
    <scope>NUCLEOTIDE SEQUENCE</scope>
    <source>
        <strain evidence="1">Bolivian I</strain>
    </source>
</reference>
<comment type="caution">
    <text evidence="1">The sequence shown here is derived from an EMBL/GenBank/DDBJ whole genome shotgun (WGS) entry which is preliminary data.</text>
</comment>
<gene>
    <name evidence="1" type="ORF">MKS88_003552</name>
</gene>
<name>A0ACB9Y7S6_PLABR</name>
<protein>
    <submittedName>
        <fullName evidence="1">Exosome complex component RRP45</fullName>
    </submittedName>
</protein>
<accession>A0ACB9Y7S6</accession>